<dbReference type="EMBL" id="KB445584">
    <property type="protein sequence ID" value="EMD86656.1"/>
    <property type="molecule type" value="Genomic_DNA"/>
</dbReference>
<dbReference type="OrthoDB" id="4656735at2759"/>
<sequence>MDTHSSTTPVGGFVSSTLLEKIDKLFACNAGEYVDLPQLVVIGDQSSGKSSVLEGLTEPSSRVCLDIAIDHRIPATLKPLHAPRKCSSSRHLRMIQELGYSLRRGGQAIPRDEIATAAYLARPDTKGGICFILQQPADHHPYNLGADSVIESSPTLRALLIEIWPIVSCGAPSPTVLDRLPFVRSYEEPDLDVRHYIQERTFAMIEAKCPDVVVCMWRYKRGNGIAQEDRTGNVAAVEGLGVGQVFGRPTHVMASGHRIVRVNAFHPSFAMNYNPDLSCLRQLLILEVAQACGLYRGDWLNKRWMDELRERCKSITRERSRAQEMDVPQLAIEYKRNLESTAAFVEPQIETSHDHDPAIRYRYLVGKNITESLNNASLCIRAIHCMGESIDPDDIDKTSSEAIENSSRYTIGFVHRLVKVLLIGSEPDRNTSIGCIGLYDASVIDAGLRARRQNYDVTAAKIHKILGELCRRMNSSFTVGEVYPKRTFRFTLYEWSKILLSTAIDFEKLLSELAPLSKNGFQSDMDGITNFFDTLCLDTT</sequence>
<dbReference type="Gene3D" id="3.40.50.300">
    <property type="entry name" value="P-loop containing nucleotide triphosphate hydrolases"/>
    <property type="match status" value="1"/>
</dbReference>
<name>M2TY20_COCH5</name>
<reference evidence="1 2" key="1">
    <citation type="journal article" date="2012" name="PLoS Pathog.">
        <title>Diverse lifestyles and strategies of plant pathogenesis encoded in the genomes of eighteen Dothideomycetes fungi.</title>
        <authorList>
            <person name="Ohm R.A."/>
            <person name="Feau N."/>
            <person name="Henrissat B."/>
            <person name="Schoch C.L."/>
            <person name="Horwitz B.A."/>
            <person name="Barry K.W."/>
            <person name="Condon B.J."/>
            <person name="Copeland A.C."/>
            <person name="Dhillon B."/>
            <person name="Glaser F."/>
            <person name="Hesse C.N."/>
            <person name="Kosti I."/>
            <person name="LaButti K."/>
            <person name="Lindquist E.A."/>
            <person name="Lucas S."/>
            <person name="Salamov A.A."/>
            <person name="Bradshaw R.E."/>
            <person name="Ciuffetti L."/>
            <person name="Hamelin R.C."/>
            <person name="Kema G.H.J."/>
            <person name="Lawrence C."/>
            <person name="Scott J.A."/>
            <person name="Spatafora J.W."/>
            <person name="Turgeon B.G."/>
            <person name="de Wit P.J.G.M."/>
            <person name="Zhong S."/>
            <person name="Goodwin S.B."/>
            <person name="Grigoriev I.V."/>
        </authorList>
    </citation>
    <scope>NUCLEOTIDE SEQUENCE [LARGE SCALE GENOMIC DNA]</scope>
    <source>
        <strain evidence="2">C5 / ATCC 48332 / race O</strain>
    </source>
</reference>
<accession>M2TY20</accession>
<keyword evidence="2" id="KW-1185">Reference proteome</keyword>
<dbReference type="SUPFAM" id="SSF52540">
    <property type="entry name" value="P-loop containing nucleoside triphosphate hydrolases"/>
    <property type="match status" value="1"/>
</dbReference>
<dbReference type="eggNOG" id="ENOG502SSBI">
    <property type="taxonomic scope" value="Eukaryota"/>
</dbReference>
<dbReference type="Proteomes" id="UP000016936">
    <property type="component" value="Unassembled WGS sequence"/>
</dbReference>
<evidence type="ECO:0000313" key="1">
    <source>
        <dbReference type="EMBL" id="EMD86656.1"/>
    </source>
</evidence>
<gene>
    <name evidence="1" type="ORF">COCHEDRAFT_1207103</name>
</gene>
<dbReference type="STRING" id="701091.M2TY20"/>
<protein>
    <recommendedName>
        <fullName evidence="3">Dynamin GTPase domain-containing protein</fullName>
    </recommendedName>
</protein>
<reference evidence="2" key="2">
    <citation type="journal article" date="2013" name="PLoS Genet.">
        <title>Comparative genome structure, secondary metabolite, and effector coding capacity across Cochliobolus pathogens.</title>
        <authorList>
            <person name="Condon B.J."/>
            <person name="Leng Y."/>
            <person name="Wu D."/>
            <person name="Bushley K.E."/>
            <person name="Ohm R.A."/>
            <person name="Otillar R."/>
            <person name="Martin J."/>
            <person name="Schackwitz W."/>
            <person name="Grimwood J."/>
            <person name="MohdZainudin N."/>
            <person name="Xue C."/>
            <person name="Wang R."/>
            <person name="Manning V.A."/>
            <person name="Dhillon B."/>
            <person name="Tu Z.J."/>
            <person name="Steffenson B.J."/>
            <person name="Salamov A."/>
            <person name="Sun H."/>
            <person name="Lowry S."/>
            <person name="LaButti K."/>
            <person name="Han J."/>
            <person name="Copeland A."/>
            <person name="Lindquist E."/>
            <person name="Barry K."/>
            <person name="Schmutz J."/>
            <person name="Baker S.E."/>
            <person name="Ciuffetti L.M."/>
            <person name="Grigoriev I.V."/>
            <person name="Zhong S."/>
            <person name="Turgeon B.G."/>
        </authorList>
    </citation>
    <scope>NUCLEOTIDE SEQUENCE [LARGE SCALE GENOMIC DNA]</scope>
    <source>
        <strain evidence="2">C5 / ATCC 48332 / race O</strain>
    </source>
</reference>
<dbReference type="AlphaFoldDB" id="M2TY20"/>
<evidence type="ECO:0008006" key="3">
    <source>
        <dbReference type="Google" id="ProtNLM"/>
    </source>
</evidence>
<organism evidence="1 2">
    <name type="scientific">Cochliobolus heterostrophus (strain C5 / ATCC 48332 / race O)</name>
    <name type="common">Southern corn leaf blight fungus</name>
    <name type="synonym">Bipolaris maydis</name>
    <dbReference type="NCBI Taxonomy" id="701091"/>
    <lineage>
        <taxon>Eukaryota</taxon>
        <taxon>Fungi</taxon>
        <taxon>Dikarya</taxon>
        <taxon>Ascomycota</taxon>
        <taxon>Pezizomycotina</taxon>
        <taxon>Dothideomycetes</taxon>
        <taxon>Pleosporomycetidae</taxon>
        <taxon>Pleosporales</taxon>
        <taxon>Pleosporineae</taxon>
        <taxon>Pleosporaceae</taxon>
        <taxon>Bipolaris</taxon>
    </lineage>
</organism>
<evidence type="ECO:0000313" key="2">
    <source>
        <dbReference type="Proteomes" id="UP000016936"/>
    </source>
</evidence>
<dbReference type="HOGENOM" id="CLU_573863_0_0_1"/>
<dbReference type="InterPro" id="IPR027417">
    <property type="entry name" value="P-loop_NTPase"/>
</dbReference>
<proteinExistence type="predicted"/>